<sequence>MPRRESRYHPPSNRRNEHAIMLKRLFRFWPALLLLAGFNLHAAPDQGAEPVTVRMQTTMGDIVLELDADKAPVTVENFLEYARAGFYDGTIFHRVIPGFMIQGGGFEPGMTQKQTRPPIKNEADNGLKNVEGAIAMARTPDPHSASAQFFINVKDNDFLNFTSPTPQGWGYCVFGRVTEGLDVVHAIEQVATGSKGGHQDVPQEDVVIEKVTVEE</sequence>
<feature type="domain" description="PPIase cyclophilin-type" evidence="8">
    <location>
        <begin position="56"/>
        <end position="213"/>
    </location>
</feature>
<dbReference type="PRINTS" id="PR00153">
    <property type="entry name" value="CSAPPISMRASE"/>
</dbReference>
<evidence type="ECO:0000313" key="9">
    <source>
        <dbReference type="EMBL" id="BAZ93967.1"/>
    </source>
</evidence>
<evidence type="ECO:0000256" key="3">
    <source>
        <dbReference type="ARBA" id="ARBA00007365"/>
    </source>
</evidence>
<dbReference type="Gene3D" id="2.40.100.10">
    <property type="entry name" value="Cyclophilin-like"/>
    <property type="match status" value="1"/>
</dbReference>
<keyword evidence="10" id="KW-1185">Reference proteome</keyword>
<organism evidence="9 10">
    <name type="scientific">Thiohalobacter thiocyanaticus</name>
    <dbReference type="NCBI Taxonomy" id="585455"/>
    <lineage>
        <taxon>Bacteria</taxon>
        <taxon>Pseudomonadati</taxon>
        <taxon>Pseudomonadota</taxon>
        <taxon>Gammaproteobacteria</taxon>
        <taxon>Thiohalobacterales</taxon>
        <taxon>Thiohalobacteraceae</taxon>
        <taxon>Thiohalobacter</taxon>
    </lineage>
</organism>
<dbReference type="PROSITE" id="PS50072">
    <property type="entry name" value="CSA_PPIASE_2"/>
    <property type="match status" value="1"/>
</dbReference>
<evidence type="ECO:0000256" key="5">
    <source>
        <dbReference type="ARBA" id="ARBA00023110"/>
    </source>
</evidence>
<keyword evidence="4" id="KW-0963">Cytoplasm</keyword>
<dbReference type="GO" id="GO:0003755">
    <property type="term" value="F:peptidyl-prolyl cis-trans isomerase activity"/>
    <property type="evidence" value="ECO:0007669"/>
    <property type="project" value="UniProtKB-UniRule"/>
</dbReference>
<dbReference type="SUPFAM" id="SSF50891">
    <property type="entry name" value="Cyclophilin-like"/>
    <property type="match status" value="1"/>
</dbReference>
<evidence type="ECO:0000256" key="2">
    <source>
        <dbReference type="ARBA" id="ARBA00004496"/>
    </source>
</evidence>
<feature type="signal peptide" evidence="7">
    <location>
        <begin position="1"/>
        <end position="42"/>
    </location>
</feature>
<comment type="function">
    <text evidence="1 7">PPIases accelerate the folding of proteins. It catalyzes the cis-trans isomerization of proline imidic peptide bonds in oligopeptides.</text>
</comment>
<gene>
    <name evidence="9" type="ORF">FOKN1_1572</name>
</gene>
<evidence type="ECO:0000256" key="1">
    <source>
        <dbReference type="ARBA" id="ARBA00002388"/>
    </source>
</evidence>
<dbReference type="EMBL" id="AP018052">
    <property type="protein sequence ID" value="BAZ93967.1"/>
    <property type="molecule type" value="Genomic_DNA"/>
</dbReference>
<evidence type="ECO:0000259" key="8">
    <source>
        <dbReference type="PROSITE" id="PS50072"/>
    </source>
</evidence>
<dbReference type="EC" id="5.2.1.8" evidence="7"/>
<dbReference type="InterPro" id="IPR044665">
    <property type="entry name" value="E_coli_cyclophilin_A-like"/>
</dbReference>
<keyword evidence="7" id="KW-0732">Signal</keyword>
<evidence type="ECO:0000256" key="7">
    <source>
        <dbReference type="RuleBase" id="RU363019"/>
    </source>
</evidence>
<dbReference type="GO" id="GO:0005737">
    <property type="term" value="C:cytoplasm"/>
    <property type="evidence" value="ECO:0007669"/>
    <property type="project" value="UniProtKB-SubCell"/>
</dbReference>
<keyword evidence="6 7" id="KW-0413">Isomerase</keyword>
<protein>
    <recommendedName>
        <fullName evidence="7">Peptidyl-prolyl cis-trans isomerase</fullName>
        <shortName evidence="7">PPIase</shortName>
        <ecNumber evidence="7">5.2.1.8</ecNumber>
    </recommendedName>
</protein>
<dbReference type="GO" id="GO:0006457">
    <property type="term" value="P:protein folding"/>
    <property type="evidence" value="ECO:0007669"/>
    <property type="project" value="InterPro"/>
</dbReference>
<accession>A0A1Z4VQR0</accession>
<dbReference type="PROSITE" id="PS00170">
    <property type="entry name" value="CSA_PPIASE_1"/>
    <property type="match status" value="1"/>
</dbReference>
<feature type="chain" id="PRO_5011816909" description="Peptidyl-prolyl cis-trans isomerase" evidence="7">
    <location>
        <begin position="43"/>
        <end position="215"/>
    </location>
</feature>
<evidence type="ECO:0000313" key="10">
    <source>
        <dbReference type="Proteomes" id="UP000218765"/>
    </source>
</evidence>
<dbReference type="CDD" id="cd01920">
    <property type="entry name" value="cyclophilin_EcCYP_like"/>
    <property type="match status" value="1"/>
</dbReference>
<dbReference type="Pfam" id="PF00160">
    <property type="entry name" value="Pro_isomerase"/>
    <property type="match status" value="1"/>
</dbReference>
<proteinExistence type="inferred from homology"/>
<comment type="subcellular location">
    <subcellularLocation>
        <location evidence="2">Cytoplasm</location>
    </subcellularLocation>
</comment>
<dbReference type="InterPro" id="IPR002130">
    <property type="entry name" value="Cyclophilin-type_PPIase_dom"/>
</dbReference>
<dbReference type="InterPro" id="IPR020892">
    <property type="entry name" value="Cyclophilin-type_PPIase_CS"/>
</dbReference>
<dbReference type="PANTHER" id="PTHR43246">
    <property type="entry name" value="PEPTIDYL-PROLYL CIS-TRANS ISOMERASE CYP38, CHLOROPLASTIC"/>
    <property type="match status" value="1"/>
</dbReference>
<dbReference type="Proteomes" id="UP000218765">
    <property type="component" value="Chromosome"/>
</dbReference>
<evidence type="ECO:0000256" key="6">
    <source>
        <dbReference type="ARBA" id="ARBA00023235"/>
    </source>
</evidence>
<dbReference type="InterPro" id="IPR029000">
    <property type="entry name" value="Cyclophilin-like_dom_sf"/>
</dbReference>
<dbReference type="AlphaFoldDB" id="A0A1Z4VQR0"/>
<dbReference type="KEGG" id="ttc:FOKN1_1572"/>
<name>A0A1Z4VQR0_9GAMM</name>
<evidence type="ECO:0000256" key="4">
    <source>
        <dbReference type="ARBA" id="ARBA00022490"/>
    </source>
</evidence>
<comment type="catalytic activity">
    <reaction evidence="7">
        <text>[protein]-peptidylproline (omega=180) = [protein]-peptidylproline (omega=0)</text>
        <dbReference type="Rhea" id="RHEA:16237"/>
        <dbReference type="Rhea" id="RHEA-COMP:10747"/>
        <dbReference type="Rhea" id="RHEA-COMP:10748"/>
        <dbReference type="ChEBI" id="CHEBI:83833"/>
        <dbReference type="ChEBI" id="CHEBI:83834"/>
        <dbReference type="EC" id="5.2.1.8"/>
    </reaction>
</comment>
<comment type="similarity">
    <text evidence="3 7">Belongs to the cyclophilin-type PPIase family.</text>
</comment>
<keyword evidence="5 7" id="KW-0697">Rotamase</keyword>
<dbReference type="FunFam" id="2.40.100.10:FF:000004">
    <property type="entry name" value="Peptidyl-prolyl cis-trans isomerase"/>
    <property type="match status" value="1"/>
</dbReference>
<reference evidence="9 10" key="1">
    <citation type="submission" date="2017-05" db="EMBL/GenBank/DDBJ databases">
        <title>Thiocyanate degradation by Thiohalobacter thiocyanaticus FOKN1.</title>
        <authorList>
            <person name="Oshiki M."/>
            <person name="Fukushima T."/>
            <person name="Kawano S."/>
            <person name="Nakagawa J."/>
        </authorList>
    </citation>
    <scope>NUCLEOTIDE SEQUENCE [LARGE SCALE GENOMIC DNA]</scope>
    <source>
        <strain evidence="9 10">FOKN1</strain>
    </source>
</reference>